<evidence type="ECO:0000313" key="3">
    <source>
        <dbReference type="EMBL" id="MBI2677302.1"/>
    </source>
</evidence>
<evidence type="ECO:0000256" key="1">
    <source>
        <dbReference type="ARBA" id="ARBA00009919"/>
    </source>
</evidence>
<accession>A0A932A6G6</accession>
<dbReference type="CDD" id="cd00757">
    <property type="entry name" value="ThiF_MoeB_HesA_family"/>
    <property type="match status" value="1"/>
</dbReference>
<keyword evidence="3" id="KW-0808">Transferase</keyword>
<feature type="domain" description="THIF-type NAD/FAD binding fold" evidence="2">
    <location>
        <begin position="7"/>
        <end position="243"/>
    </location>
</feature>
<proteinExistence type="inferred from homology"/>
<dbReference type="SUPFAM" id="SSF69572">
    <property type="entry name" value="Activating enzymes of the ubiquitin-like proteins"/>
    <property type="match status" value="1"/>
</dbReference>
<comment type="caution">
    <text evidence="3">The sequence shown here is derived from an EMBL/GenBank/DDBJ whole genome shotgun (WGS) entry which is preliminary data.</text>
</comment>
<dbReference type="InterPro" id="IPR000594">
    <property type="entry name" value="ThiF_NAD_FAD-bd"/>
</dbReference>
<comment type="similarity">
    <text evidence="1">Belongs to the HesA/MoeB/ThiF family.</text>
</comment>
<evidence type="ECO:0000313" key="4">
    <source>
        <dbReference type="Proteomes" id="UP000779809"/>
    </source>
</evidence>
<reference evidence="3" key="1">
    <citation type="submission" date="2020-07" db="EMBL/GenBank/DDBJ databases">
        <title>Huge and variable diversity of episymbiotic CPR bacteria and DPANN archaea in groundwater ecosystems.</title>
        <authorList>
            <person name="He C.Y."/>
            <person name="Keren R."/>
            <person name="Whittaker M."/>
            <person name="Farag I.F."/>
            <person name="Doudna J."/>
            <person name="Cate J.H.D."/>
            <person name="Banfield J.F."/>
        </authorList>
    </citation>
    <scope>NUCLEOTIDE SEQUENCE</scope>
    <source>
        <strain evidence="3">NC_groundwater_580_Pr5_B-0.1um_64_19</strain>
    </source>
</reference>
<dbReference type="GO" id="GO:0004792">
    <property type="term" value="F:thiosulfate-cyanide sulfurtransferase activity"/>
    <property type="evidence" value="ECO:0007669"/>
    <property type="project" value="TreeGrafter"/>
</dbReference>
<dbReference type="EMBL" id="JACPNR010000004">
    <property type="protein sequence ID" value="MBI2677302.1"/>
    <property type="molecule type" value="Genomic_DNA"/>
</dbReference>
<organism evidence="3 4">
    <name type="scientific">Candidatus Korobacter versatilis</name>
    <dbReference type="NCBI Taxonomy" id="658062"/>
    <lineage>
        <taxon>Bacteria</taxon>
        <taxon>Pseudomonadati</taxon>
        <taxon>Acidobacteriota</taxon>
        <taxon>Terriglobia</taxon>
        <taxon>Terriglobales</taxon>
        <taxon>Candidatus Korobacteraceae</taxon>
        <taxon>Candidatus Korobacter</taxon>
    </lineage>
</organism>
<sequence>MKLRERYSRQVLFAPIGEAGQTKLTTARAAVVGCGATGSALASLLARAGVGTLRIIDRDYVEPSNLQRQVLFDEQDAAESLPKAIAAARKIAAFNSEIVVEPHVADLTPANVAQLLGETDLVLDATDNFETRYLINDHCIEQSRPWIYAAAVGSYGVTMNILPGETACLACIFPAPPRGVVETCDTAGILNSAVNLVASIEATEALKFLVGARDKLRRTLLSFDVWTNEHSEISLGRPRADCQTCGARDFVHLAGDARPQITLCGRDSVQIHERSRPVDFAAMKVRLAPHGEVRHNDFVLKFLRAPYELTLFADGRAIIKGTTDTAVARSLYARFIGS</sequence>
<gene>
    <name evidence="3" type="ORF">HYX28_00820</name>
</gene>
<dbReference type="Gene3D" id="3.40.50.720">
    <property type="entry name" value="NAD(P)-binding Rossmann-like Domain"/>
    <property type="match status" value="1"/>
</dbReference>
<dbReference type="GO" id="GO:0008146">
    <property type="term" value="F:sulfotransferase activity"/>
    <property type="evidence" value="ECO:0007669"/>
    <property type="project" value="TreeGrafter"/>
</dbReference>
<keyword evidence="3" id="KW-0548">Nucleotidyltransferase</keyword>
<evidence type="ECO:0000259" key="2">
    <source>
        <dbReference type="Pfam" id="PF00899"/>
    </source>
</evidence>
<dbReference type="GO" id="GO:0008641">
    <property type="term" value="F:ubiquitin-like modifier activating enzyme activity"/>
    <property type="evidence" value="ECO:0007669"/>
    <property type="project" value="InterPro"/>
</dbReference>
<dbReference type="GO" id="GO:0016779">
    <property type="term" value="F:nucleotidyltransferase activity"/>
    <property type="evidence" value="ECO:0007669"/>
    <property type="project" value="UniProtKB-KW"/>
</dbReference>
<dbReference type="InterPro" id="IPR035985">
    <property type="entry name" value="Ubiquitin-activating_enz"/>
</dbReference>
<dbReference type="Proteomes" id="UP000779809">
    <property type="component" value="Unassembled WGS sequence"/>
</dbReference>
<dbReference type="GO" id="GO:0005829">
    <property type="term" value="C:cytosol"/>
    <property type="evidence" value="ECO:0007669"/>
    <property type="project" value="TreeGrafter"/>
</dbReference>
<protein>
    <submittedName>
        <fullName evidence="3">ThiF family adenylyltransferase</fullName>
    </submittedName>
</protein>
<dbReference type="InterPro" id="IPR045886">
    <property type="entry name" value="ThiF/MoeB/HesA"/>
</dbReference>
<dbReference type="PANTHER" id="PTHR10953">
    <property type="entry name" value="UBIQUITIN-ACTIVATING ENZYME E1"/>
    <property type="match status" value="1"/>
</dbReference>
<dbReference type="PANTHER" id="PTHR10953:SF102">
    <property type="entry name" value="ADENYLYLTRANSFERASE AND SULFURTRANSFERASE MOCS3"/>
    <property type="match status" value="1"/>
</dbReference>
<dbReference type="AlphaFoldDB" id="A0A932A6G6"/>
<name>A0A932A6G6_9BACT</name>
<dbReference type="FunFam" id="3.40.50.720:FF:000080">
    <property type="entry name" value="Thiazole biosynthesis adenylyltransferase ThiF"/>
    <property type="match status" value="1"/>
</dbReference>
<dbReference type="Pfam" id="PF00899">
    <property type="entry name" value="ThiF"/>
    <property type="match status" value="1"/>
</dbReference>